<dbReference type="Pfam" id="PF13499">
    <property type="entry name" value="EF-hand_7"/>
    <property type="match status" value="1"/>
</dbReference>
<dbReference type="PROSITE" id="PS50222">
    <property type="entry name" value="EF_HAND_2"/>
    <property type="match status" value="2"/>
</dbReference>
<feature type="chain" id="PRO_5014597394" evidence="5">
    <location>
        <begin position="32"/>
        <end position="201"/>
    </location>
</feature>
<feature type="region of interest" description="Disordered" evidence="4">
    <location>
        <begin position="34"/>
        <end position="74"/>
    </location>
</feature>
<organism evidence="7">
    <name type="scientific">Heterodera avenae</name>
    <name type="common">Cereal cyst nematode worm</name>
    <dbReference type="NCBI Taxonomy" id="34510"/>
    <lineage>
        <taxon>Eukaryota</taxon>
        <taxon>Metazoa</taxon>
        <taxon>Ecdysozoa</taxon>
        <taxon>Nematoda</taxon>
        <taxon>Chromadorea</taxon>
        <taxon>Rhabditida</taxon>
        <taxon>Tylenchina</taxon>
        <taxon>Tylenchomorpha</taxon>
        <taxon>Tylenchoidea</taxon>
        <taxon>Heteroderidae</taxon>
        <taxon>Heteroderinae</taxon>
        <taxon>Heterodera</taxon>
    </lineage>
</organism>
<accession>A0A2L0VDP2</accession>
<dbReference type="InterPro" id="IPR018247">
    <property type="entry name" value="EF_Hand_1_Ca_BS"/>
</dbReference>
<dbReference type="InterPro" id="IPR011992">
    <property type="entry name" value="EF-hand-dom_pair"/>
</dbReference>
<dbReference type="CDD" id="cd00051">
    <property type="entry name" value="EFh"/>
    <property type="match status" value="1"/>
</dbReference>
<dbReference type="SUPFAM" id="SSF47473">
    <property type="entry name" value="EF-hand"/>
    <property type="match status" value="1"/>
</dbReference>
<dbReference type="InterPro" id="IPR002048">
    <property type="entry name" value="EF_hand_dom"/>
</dbReference>
<keyword evidence="2" id="KW-0677">Repeat</keyword>
<dbReference type="AlphaFoldDB" id="A0A2L0VDP2"/>
<evidence type="ECO:0000256" key="5">
    <source>
        <dbReference type="SAM" id="SignalP"/>
    </source>
</evidence>
<sequence>MLCSKLLFEMLKTQLLCLFSFLLYQNHLTNSHQLPSFPGKQEPLQGHHQQQAQQQQQQQQENVGAEHQQQAQFGGEQVKDEGHIKEHLEGKVDPTAHMTPEQLQFHYFNMHDLDKNGKLDGTELIKAITHFHQENASPGHQGASIPPPLPSENELENMIDSILREDDFNGDGYIDYGEFLKAQKLREDQAKTQQQQTPPQQ</sequence>
<evidence type="ECO:0000256" key="3">
    <source>
        <dbReference type="ARBA" id="ARBA00022837"/>
    </source>
</evidence>
<name>A0A2L0VDP2_HETAV</name>
<proteinExistence type="predicted"/>
<protein>
    <submittedName>
        <fullName evidence="7">Putative effector protein</fullName>
    </submittedName>
</protein>
<dbReference type="GO" id="GO:0005509">
    <property type="term" value="F:calcium ion binding"/>
    <property type="evidence" value="ECO:0007669"/>
    <property type="project" value="InterPro"/>
</dbReference>
<feature type="domain" description="EF-hand" evidence="6">
    <location>
        <begin position="99"/>
        <end position="134"/>
    </location>
</feature>
<dbReference type="PROSITE" id="PS00018">
    <property type="entry name" value="EF_HAND_1"/>
    <property type="match status" value="2"/>
</dbReference>
<dbReference type="EMBL" id="MG525243">
    <property type="protein sequence ID" value="AVA09708.1"/>
    <property type="molecule type" value="Genomic_DNA"/>
</dbReference>
<dbReference type="PANTHER" id="PTHR23104">
    <property type="entry name" value="MULTIPLE COAGULATION FACTOR DEFICIENCY PROTEIN 2 NEURAL STEM CELL DERIVED NEURONAL SURVIVAL PROTEIN"/>
    <property type="match status" value="1"/>
</dbReference>
<evidence type="ECO:0000256" key="1">
    <source>
        <dbReference type="ARBA" id="ARBA00022729"/>
    </source>
</evidence>
<feature type="domain" description="EF-hand" evidence="6">
    <location>
        <begin position="154"/>
        <end position="189"/>
    </location>
</feature>
<dbReference type="InterPro" id="IPR052110">
    <property type="entry name" value="MCFD2-like"/>
</dbReference>
<dbReference type="PANTHER" id="PTHR23104:SF17">
    <property type="entry name" value="EF-HAND DOMAIN-CONTAINING PROTEIN"/>
    <property type="match status" value="1"/>
</dbReference>
<feature type="signal peptide" evidence="5">
    <location>
        <begin position="1"/>
        <end position="31"/>
    </location>
</feature>
<dbReference type="Gene3D" id="1.10.238.10">
    <property type="entry name" value="EF-hand"/>
    <property type="match status" value="1"/>
</dbReference>
<keyword evidence="3" id="KW-0106">Calcium</keyword>
<keyword evidence="1 5" id="KW-0732">Signal</keyword>
<evidence type="ECO:0000259" key="6">
    <source>
        <dbReference type="PROSITE" id="PS50222"/>
    </source>
</evidence>
<evidence type="ECO:0000256" key="2">
    <source>
        <dbReference type="ARBA" id="ARBA00022737"/>
    </source>
</evidence>
<reference evidence="7" key="1">
    <citation type="journal article" date="2018" name="Front. Plant Sci.">
        <title>Large-Scale Identification and Characterization of Heterodera avenae Putative Effectors Suppressing or Inducing Cell Death in Nicotiana benthamiana.</title>
        <authorList>
            <person name="Chen C."/>
            <person name="Chen Y."/>
            <person name="Jian H."/>
            <person name="Yang D."/>
            <person name="Dai Y."/>
            <person name="Pan L."/>
            <person name="Shi F."/>
            <person name="Yang S."/>
            <person name="Liu Q."/>
        </authorList>
    </citation>
    <scope>NUCLEOTIDE SEQUENCE</scope>
    <source>
        <strain evidence="7">Isotig18224</strain>
    </source>
</reference>
<evidence type="ECO:0000313" key="7">
    <source>
        <dbReference type="EMBL" id="AVA09708.1"/>
    </source>
</evidence>
<evidence type="ECO:0000256" key="4">
    <source>
        <dbReference type="SAM" id="MobiDB-lite"/>
    </source>
</evidence>
<feature type="compositionally biased region" description="Low complexity" evidence="4">
    <location>
        <begin position="46"/>
        <end position="70"/>
    </location>
</feature>